<organism evidence="8 9">
    <name type="scientific">Operophtera brumata</name>
    <name type="common">Winter moth</name>
    <name type="synonym">Phalaena brumata</name>
    <dbReference type="NCBI Taxonomy" id="104452"/>
    <lineage>
        <taxon>Eukaryota</taxon>
        <taxon>Metazoa</taxon>
        <taxon>Ecdysozoa</taxon>
        <taxon>Arthropoda</taxon>
        <taxon>Hexapoda</taxon>
        <taxon>Insecta</taxon>
        <taxon>Pterygota</taxon>
        <taxon>Neoptera</taxon>
        <taxon>Endopterygota</taxon>
        <taxon>Lepidoptera</taxon>
        <taxon>Glossata</taxon>
        <taxon>Ditrysia</taxon>
        <taxon>Geometroidea</taxon>
        <taxon>Geometridae</taxon>
        <taxon>Larentiinae</taxon>
        <taxon>Operophtera</taxon>
    </lineage>
</organism>
<evidence type="ECO:0000259" key="7">
    <source>
        <dbReference type="PROSITE" id="PS50240"/>
    </source>
</evidence>
<accession>A0A0L7LBV7</accession>
<evidence type="ECO:0000256" key="4">
    <source>
        <dbReference type="ARBA" id="ARBA00023157"/>
    </source>
</evidence>
<feature type="domain" description="Peptidase S1" evidence="7">
    <location>
        <begin position="66"/>
        <end position="297"/>
    </location>
</feature>
<evidence type="ECO:0000256" key="3">
    <source>
        <dbReference type="ARBA" id="ARBA00022825"/>
    </source>
</evidence>
<feature type="chain" id="PRO_5005573187" evidence="6">
    <location>
        <begin position="25"/>
        <end position="362"/>
    </location>
</feature>
<evidence type="ECO:0000313" key="9">
    <source>
        <dbReference type="Proteomes" id="UP000037510"/>
    </source>
</evidence>
<feature type="region of interest" description="Disordered" evidence="5">
    <location>
        <begin position="30"/>
        <end position="59"/>
    </location>
</feature>
<proteinExistence type="predicted"/>
<dbReference type="Proteomes" id="UP000037510">
    <property type="component" value="Unassembled WGS sequence"/>
</dbReference>
<dbReference type="GO" id="GO:0006508">
    <property type="term" value="P:proteolysis"/>
    <property type="evidence" value="ECO:0007669"/>
    <property type="project" value="UniProtKB-KW"/>
</dbReference>
<dbReference type="AlphaFoldDB" id="A0A0L7LBV7"/>
<dbReference type="PANTHER" id="PTHR24276:SF98">
    <property type="entry name" value="FI18310P1-RELATED"/>
    <property type="match status" value="1"/>
</dbReference>
<evidence type="ECO:0000313" key="8">
    <source>
        <dbReference type="EMBL" id="KOB72879.1"/>
    </source>
</evidence>
<dbReference type="InterPro" id="IPR001254">
    <property type="entry name" value="Trypsin_dom"/>
</dbReference>
<keyword evidence="9" id="KW-1185">Reference proteome</keyword>
<sequence length="362" mass="40106">MNSNSVFLLIFCVLFCIFVSECVADNVKKSVDDNRDDNGETNDEAKDESLEVPSENEPNKVTCSRRINTRLHEIRAATRNQYPFMAAVMSDHDDYICSGSVVSNGLILTTAQCTQQSISYVLLNSTGAKKNEGGALAYHIIKTDRFPTFSTTDTDKDVGLLYTDKFPPEVASKIKISDYRSTRNLVDVEAIGFGLNSEVGTMKELQYIGVENRGFPIPMVDSRDLIRGYFDCIDTKVVTCFKDTGGPGVFNQELIGIVVKGQTECIKEMTSAYAVNKKLVEILPTYTFKAWLDEKITKNEEKEPVQLVTFPSMPTASASHRRVISYVLNATTLKPAAAGSSDITSSFCNIFGLIFLKVVIDY</sequence>
<dbReference type="InterPro" id="IPR050430">
    <property type="entry name" value="Peptidase_S1"/>
</dbReference>
<dbReference type="PANTHER" id="PTHR24276">
    <property type="entry name" value="POLYSERASE-RELATED"/>
    <property type="match status" value="1"/>
</dbReference>
<gene>
    <name evidence="8" type="ORF">OBRU01_11626</name>
</gene>
<evidence type="ECO:0000256" key="2">
    <source>
        <dbReference type="ARBA" id="ARBA00022801"/>
    </source>
</evidence>
<dbReference type="SUPFAM" id="SSF50494">
    <property type="entry name" value="Trypsin-like serine proteases"/>
    <property type="match status" value="1"/>
</dbReference>
<evidence type="ECO:0000256" key="6">
    <source>
        <dbReference type="SAM" id="SignalP"/>
    </source>
</evidence>
<feature type="compositionally biased region" description="Basic and acidic residues" evidence="5">
    <location>
        <begin position="30"/>
        <end position="49"/>
    </location>
</feature>
<dbReference type="EMBL" id="JTDY01001786">
    <property type="protein sequence ID" value="KOB72879.1"/>
    <property type="molecule type" value="Genomic_DNA"/>
</dbReference>
<keyword evidence="3" id="KW-0720">Serine protease</keyword>
<dbReference type="InterPro" id="IPR043504">
    <property type="entry name" value="Peptidase_S1_PA_chymotrypsin"/>
</dbReference>
<dbReference type="Gene3D" id="2.40.10.10">
    <property type="entry name" value="Trypsin-like serine proteases"/>
    <property type="match status" value="1"/>
</dbReference>
<dbReference type="Pfam" id="PF00089">
    <property type="entry name" value="Trypsin"/>
    <property type="match status" value="1"/>
</dbReference>
<feature type="signal peptide" evidence="6">
    <location>
        <begin position="1"/>
        <end position="24"/>
    </location>
</feature>
<name>A0A0L7LBV7_OPEBR</name>
<dbReference type="STRING" id="104452.A0A0L7LBV7"/>
<keyword evidence="4" id="KW-1015">Disulfide bond</keyword>
<dbReference type="PROSITE" id="PS50240">
    <property type="entry name" value="TRYPSIN_DOM"/>
    <property type="match status" value="1"/>
</dbReference>
<keyword evidence="1 8" id="KW-0645">Protease</keyword>
<evidence type="ECO:0000256" key="5">
    <source>
        <dbReference type="SAM" id="MobiDB-lite"/>
    </source>
</evidence>
<evidence type="ECO:0000256" key="1">
    <source>
        <dbReference type="ARBA" id="ARBA00022670"/>
    </source>
</evidence>
<dbReference type="GO" id="GO:0004252">
    <property type="term" value="F:serine-type endopeptidase activity"/>
    <property type="evidence" value="ECO:0007669"/>
    <property type="project" value="InterPro"/>
</dbReference>
<comment type="caution">
    <text evidence="8">The sequence shown here is derived from an EMBL/GenBank/DDBJ whole genome shotgun (WGS) entry which is preliminary data.</text>
</comment>
<dbReference type="InterPro" id="IPR009003">
    <property type="entry name" value="Peptidase_S1_PA"/>
</dbReference>
<keyword evidence="6" id="KW-0732">Signal</keyword>
<keyword evidence="2" id="KW-0378">Hydrolase</keyword>
<dbReference type="SMART" id="SM00020">
    <property type="entry name" value="Tryp_SPc"/>
    <property type="match status" value="1"/>
</dbReference>
<protein>
    <submittedName>
        <fullName evidence="8">Putative serine protease</fullName>
    </submittedName>
</protein>
<reference evidence="8 9" key="1">
    <citation type="journal article" date="2015" name="Genome Biol. Evol.">
        <title>The genome of winter moth (Operophtera brumata) provides a genomic perspective on sexual dimorphism and phenology.</title>
        <authorList>
            <person name="Derks M.F."/>
            <person name="Smit S."/>
            <person name="Salis L."/>
            <person name="Schijlen E."/>
            <person name="Bossers A."/>
            <person name="Mateman C."/>
            <person name="Pijl A.S."/>
            <person name="de Ridder D."/>
            <person name="Groenen M.A."/>
            <person name="Visser M.E."/>
            <person name="Megens H.J."/>
        </authorList>
    </citation>
    <scope>NUCLEOTIDE SEQUENCE [LARGE SCALE GENOMIC DNA]</scope>
    <source>
        <strain evidence="8">WM2013NL</strain>
        <tissue evidence="8">Head and thorax</tissue>
    </source>
</reference>